<protein>
    <recommendedName>
        <fullName evidence="1">SANTA domain-containing protein</fullName>
    </recommendedName>
</protein>
<sequence length="248" mass="28407">MFYRKQAMRVFSSASILKRYDMFTLQTADGICVIIKGFINKARTVENGFPSDVFNHFVFGFPPYWKEYYENFMGGRNNWNFDFSASKGPIDKMKSRELDADSVQDEFDLISETPSLDKDLRKVKTKGNMQKAKIRATASLTTPAVADNQESINADKNSLSTNVKASVMKTRRKLAYETLERENEKASSASPQSLSLNRSRSGRLLMPTLEFWRNQRAIYNEELDLRPRGREGNQCEEFTITLTASVQL</sequence>
<gene>
    <name evidence="2" type="ORF">BUALT_Bualt05G0077500</name>
</gene>
<dbReference type="AlphaFoldDB" id="A0AAV6XTU5"/>
<evidence type="ECO:0000259" key="1">
    <source>
        <dbReference type="Pfam" id="PF09133"/>
    </source>
</evidence>
<accession>A0AAV6XTU5</accession>
<reference evidence="2" key="1">
    <citation type="submission" date="2019-10" db="EMBL/GenBank/DDBJ databases">
        <authorList>
            <person name="Zhang R."/>
            <person name="Pan Y."/>
            <person name="Wang J."/>
            <person name="Ma R."/>
            <person name="Yu S."/>
        </authorList>
    </citation>
    <scope>NUCLEOTIDE SEQUENCE</scope>
    <source>
        <strain evidence="2">LA-IB0</strain>
        <tissue evidence="2">Leaf</tissue>
    </source>
</reference>
<feature type="domain" description="SANTA" evidence="1">
    <location>
        <begin position="5"/>
        <end position="68"/>
    </location>
</feature>
<dbReference type="Pfam" id="PF09133">
    <property type="entry name" value="SANTA"/>
    <property type="match status" value="1"/>
</dbReference>
<comment type="caution">
    <text evidence="2">The sequence shown here is derived from an EMBL/GenBank/DDBJ whole genome shotgun (WGS) entry which is preliminary data.</text>
</comment>
<dbReference type="PANTHER" id="PTHR35311">
    <property type="entry name" value="KINETOCHORE-ASSOCIATED PROTEIN KNL-2 HOMOLOG"/>
    <property type="match status" value="1"/>
</dbReference>
<proteinExistence type="predicted"/>
<keyword evidence="3" id="KW-1185">Reference proteome</keyword>
<evidence type="ECO:0000313" key="3">
    <source>
        <dbReference type="Proteomes" id="UP000826271"/>
    </source>
</evidence>
<dbReference type="InterPro" id="IPR015216">
    <property type="entry name" value="SANTA"/>
</dbReference>
<dbReference type="InterPro" id="IPR053090">
    <property type="entry name" value="Centromere_KNL-2_homolog"/>
</dbReference>
<name>A0AAV6XTU5_9LAMI</name>
<dbReference type="PANTHER" id="PTHR35311:SF9">
    <property type="entry name" value="KINETOCHORE-ASSOCIATED PROTEIN KNL-2 HOMOLOG"/>
    <property type="match status" value="1"/>
</dbReference>
<dbReference type="Proteomes" id="UP000826271">
    <property type="component" value="Unassembled WGS sequence"/>
</dbReference>
<evidence type="ECO:0000313" key="2">
    <source>
        <dbReference type="EMBL" id="KAG8382440.1"/>
    </source>
</evidence>
<dbReference type="EMBL" id="WHWC01000005">
    <property type="protein sequence ID" value="KAG8382440.1"/>
    <property type="molecule type" value="Genomic_DNA"/>
</dbReference>
<organism evidence="2 3">
    <name type="scientific">Buddleja alternifolia</name>
    <dbReference type="NCBI Taxonomy" id="168488"/>
    <lineage>
        <taxon>Eukaryota</taxon>
        <taxon>Viridiplantae</taxon>
        <taxon>Streptophyta</taxon>
        <taxon>Embryophyta</taxon>
        <taxon>Tracheophyta</taxon>
        <taxon>Spermatophyta</taxon>
        <taxon>Magnoliopsida</taxon>
        <taxon>eudicotyledons</taxon>
        <taxon>Gunneridae</taxon>
        <taxon>Pentapetalae</taxon>
        <taxon>asterids</taxon>
        <taxon>lamiids</taxon>
        <taxon>Lamiales</taxon>
        <taxon>Scrophulariaceae</taxon>
        <taxon>Buddlejeae</taxon>
        <taxon>Buddleja</taxon>
    </lineage>
</organism>